<organism evidence="3 4">
    <name type="scientific">Sphingobacterium suaedae</name>
    <dbReference type="NCBI Taxonomy" id="1686402"/>
    <lineage>
        <taxon>Bacteria</taxon>
        <taxon>Pseudomonadati</taxon>
        <taxon>Bacteroidota</taxon>
        <taxon>Sphingobacteriia</taxon>
        <taxon>Sphingobacteriales</taxon>
        <taxon>Sphingobacteriaceae</taxon>
        <taxon>Sphingobacterium</taxon>
    </lineage>
</organism>
<gene>
    <name evidence="3" type="primary">dacB</name>
    <name evidence="3" type="ORF">ACFSR5_13395</name>
</gene>
<dbReference type="NCBIfam" id="TIGR00666">
    <property type="entry name" value="PBP4"/>
    <property type="match status" value="1"/>
</dbReference>
<evidence type="ECO:0000256" key="1">
    <source>
        <dbReference type="ARBA" id="ARBA00006096"/>
    </source>
</evidence>
<evidence type="ECO:0000313" key="4">
    <source>
        <dbReference type="Proteomes" id="UP001597545"/>
    </source>
</evidence>
<keyword evidence="3" id="KW-0121">Carboxypeptidase</keyword>
<dbReference type="Proteomes" id="UP001597545">
    <property type="component" value="Unassembled WGS sequence"/>
</dbReference>
<comment type="caution">
    <text evidence="3">The sequence shown here is derived from an EMBL/GenBank/DDBJ whole genome shotgun (WGS) entry which is preliminary data.</text>
</comment>
<sequence length="473" mass="51425">MLTRYTYIFTLAAFMLYAPIVDAQGLKDKMASAYQTFLDNGKLTNGIASLTVLDGKTGHVIFSDNAAIGLPTASTMKVITSITALDILGPDYTYKTRLAYTGHIDSLGVLNGDLIITGSGDPTLGSDRFPQTKKESIISKWLSSVKTAGINRVNGRVIGDDLSFNGNDIPGGWNWTDMGNYYGAGISGLNWLENKAGITFAPTIVGQLAPVVKTSIPFHDIRLINEVTTGTNGSGDRVYAYSAPYSNTIYLRGTYGKDLKKIIEISLPDPAMDLAQQLTTSLSDQGVQVDSLPTTGKLLLNQGIRLTTQQQELNVHHSPPLPEIVHWFNQKSINLYGEALLKTFGMISGNKTATDEAATLIAKYWEQKLRIPVGELRILDGSGLSPQNRVTTMSMTKIMHYAQNRPWFPAFKKSLPTINNISMKSGTIGGVLGYTGYHTGKSGPVVFSLLVNNYSGSGSAMRQDMFKLLDQLK</sequence>
<reference evidence="4" key="1">
    <citation type="journal article" date="2019" name="Int. J. Syst. Evol. Microbiol.">
        <title>The Global Catalogue of Microorganisms (GCM) 10K type strain sequencing project: providing services to taxonomists for standard genome sequencing and annotation.</title>
        <authorList>
            <consortium name="The Broad Institute Genomics Platform"/>
            <consortium name="The Broad Institute Genome Sequencing Center for Infectious Disease"/>
            <person name="Wu L."/>
            <person name="Ma J."/>
        </authorList>
    </citation>
    <scope>NUCLEOTIDE SEQUENCE [LARGE SCALE GENOMIC DNA]</scope>
    <source>
        <strain evidence="4">KCTC 42662</strain>
    </source>
</reference>
<keyword evidence="3" id="KW-0645">Protease</keyword>
<dbReference type="GO" id="GO:0009002">
    <property type="term" value="F:serine-type D-Ala-D-Ala carboxypeptidase activity"/>
    <property type="evidence" value="ECO:0007669"/>
    <property type="project" value="UniProtKB-EC"/>
</dbReference>
<dbReference type="SUPFAM" id="SSF56601">
    <property type="entry name" value="beta-lactamase/transpeptidase-like"/>
    <property type="match status" value="1"/>
</dbReference>
<proteinExistence type="inferred from homology"/>
<dbReference type="InterPro" id="IPR012338">
    <property type="entry name" value="Beta-lactam/transpept-like"/>
</dbReference>
<dbReference type="PANTHER" id="PTHR30023:SF0">
    <property type="entry name" value="PENICILLIN-SENSITIVE CARBOXYPEPTIDASE A"/>
    <property type="match status" value="1"/>
</dbReference>
<keyword evidence="4" id="KW-1185">Reference proteome</keyword>
<name>A0ABW5KKE3_9SPHI</name>
<dbReference type="Pfam" id="PF02113">
    <property type="entry name" value="Peptidase_S13"/>
    <property type="match status" value="1"/>
</dbReference>
<evidence type="ECO:0000256" key="2">
    <source>
        <dbReference type="ARBA" id="ARBA00022801"/>
    </source>
</evidence>
<dbReference type="Gene3D" id="3.50.80.20">
    <property type="entry name" value="D-Ala-D-Ala carboxypeptidase C, peptidase S13"/>
    <property type="match status" value="1"/>
</dbReference>
<evidence type="ECO:0000313" key="3">
    <source>
        <dbReference type="EMBL" id="MFD2548643.1"/>
    </source>
</evidence>
<dbReference type="InterPro" id="IPR000667">
    <property type="entry name" value="Peptidase_S13"/>
</dbReference>
<dbReference type="RefSeq" id="WP_380904598.1">
    <property type="nucleotide sequence ID" value="NZ_JBHUEG010000004.1"/>
</dbReference>
<protein>
    <submittedName>
        <fullName evidence="3">D-alanyl-D-alanine carboxypeptidase/D-alanyl-D-alanine-endopeptidase</fullName>
        <ecNumber evidence="3">3.4.16.4</ecNumber>
    </submittedName>
</protein>
<comment type="similarity">
    <text evidence="1">Belongs to the peptidase S13 family.</text>
</comment>
<keyword evidence="2 3" id="KW-0378">Hydrolase</keyword>
<accession>A0ABW5KKE3</accession>
<dbReference type="PRINTS" id="PR00922">
    <property type="entry name" value="DADACBPTASE3"/>
</dbReference>
<dbReference type="PANTHER" id="PTHR30023">
    <property type="entry name" value="D-ALANYL-D-ALANINE CARBOXYPEPTIDASE"/>
    <property type="match status" value="1"/>
</dbReference>
<dbReference type="Gene3D" id="3.40.710.10">
    <property type="entry name" value="DD-peptidase/beta-lactamase superfamily"/>
    <property type="match status" value="1"/>
</dbReference>
<dbReference type="EMBL" id="JBHULR010000005">
    <property type="protein sequence ID" value="MFD2548643.1"/>
    <property type="molecule type" value="Genomic_DNA"/>
</dbReference>
<dbReference type="EC" id="3.4.16.4" evidence="3"/>